<comment type="similarity">
    <text evidence="12">Belongs to the peptidase M28 family. M28E subfamily.</text>
</comment>
<keyword evidence="10 13" id="KW-0862">Zinc</keyword>
<comment type="cofactor">
    <cofactor evidence="1">
        <name>Zn(2+)</name>
        <dbReference type="ChEBI" id="CHEBI:29105"/>
    </cofactor>
</comment>
<evidence type="ECO:0000256" key="7">
    <source>
        <dbReference type="ARBA" id="ARBA00022723"/>
    </source>
</evidence>
<dbReference type="AlphaFoldDB" id="A0A0B4VLY3"/>
<reference evidence="15" key="1">
    <citation type="journal article" date="2015" name="Appl. Microbiol. Biotechnol.">
        <title>Genome and secretome analyses provide insights into keratin decomposition by novel proteases from the non-pathogenic fungus Onygena corvina.</title>
        <authorList>
            <person name="Huang Y."/>
            <person name="Busk P.K."/>
            <person name="Herbst F.A."/>
            <person name="Lange L."/>
        </authorList>
    </citation>
    <scope>NUCLEOTIDE SEQUENCE</scope>
    <source>
        <strain evidence="15">CBS 281.48</strain>
    </source>
</reference>
<evidence type="ECO:0000256" key="9">
    <source>
        <dbReference type="ARBA" id="ARBA00022801"/>
    </source>
</evidence>
<keyword evidence="4 15" id="KW-0031">Aminopeptidase</keyword>
<dbReference type="InterPro" id="IPR045175">
    <property type="entry name" value="M28_fam"/>
</dbReference>
<dbReference type="InterPro" id="IPR007484">
    <property type="entry name" value="Peptidase_M28"/>
</dbReference>
<keyword evidence="11" id="KW-1015">Disulfide bond</keyword>
<keyword evidence="5" id="KW-0964">Secreted</keyword>
<comment type="subcellular location">
    <subcellularLocation>
        <location evidence="2">Secreted</location>
    </subcellularLocation>
</comment>
<evidence type="ECO:0000256" key="6">
    <source>
        <dbReference type="ARBA" id="ARBA00022670"/>
    </source>
</evidence>
<evidence type="ECO:0000256" key="3">
    <source>
        <dbReference type="ARBA" id="ARBA00011245"/>
    </source>
</evidence>
<keyword evidence="6 13" id="KW-0645">Protease</keyword>
<evidence type="ECO:0000256" key="8">
    <source>
        <dbReference type="ARBA" id="ARBA00022729"/>
    </source>
</evidence>
<dbReference type="EC" id="3.4.-.-" evidence="13"/>
<organism evidence="15">
    <name type="scientific">Onygena corvina</name>
    <dbReference type="NCBI Taxonomy" id="180788"/>
    <lineage>
        <taxon>Eukaryota</taxon>
        <taxon>Fungi</taxon>
        <taxon>Dikarya</taxon>
        <taxon>Ascomycota</taxon>
        <taxon>Pezizomycotina</taxon>
        <taxon>Eurotiomycetes</taxon>
        <taxon>Eurotiomycetidae</taxon>
        <taxon>Onygenales</taxon>
        <taxon>Onygenaceae</taxon>
        <taxon>Onygena</taxon>
    </lineage>
</organism>
<evidence type="ECO:0000256" key="13">
    <source>
        <dbReference type="RuleBase" id="RU361240"/>
    </source>
</evidence>
<dbReference type="FunFam" id="3.40.630.10:FF:000042">
    <property type="entry name" value="Peptide hydrolase"/>
    <property type="match status" value="1"/>
</dbReference>
<dbReference type="PANTHER" id="PTHR12147:SF56">
    <property type="entry name" value="AMINOPEPTIDASE YDR415C-RELATED"/>
    <property type="match status" value="1"/>
</dbReference>
<dbReference type="GO" id="GO:0008235">
    <property type="term" value="F:metalloexopeptidase activity"/>
    <property type="evidence" value="ECO:0007669"/>
    <property type="project" value="InterPro"/>
</dbReference>
<evidence type="ECO:0000313" key="15">
    <source>
        <dbReference type="EMBL" id="AJD23165.1"/>
    </source>
</evidence>
<sequence length="374" mass="40632">MKFLSVLALSATASSVLGASLPVDTKTEKFLIELAPGETRWVTEQEKFELHNQGKGFFDITNEDVSVASLAPVQAAVAYPTTIRHSKAVNAMIATLSKENMNRDLTKLSSFQNRYYKSTYGKQSATWLQEQVQAAIVAAGADKYGAKVASFQNSFTQHSIIATIPGRSAEIVVVGAHQDSINQRSPMTGRAPGADDNGSGSVTILEAMRGLLQDQDIVQGKAANTIEFHWYAGEEAGLLGSQAIFANYKQKGKKVKGMLNQDMTGYIKGMLDKGLKESFGVVTDNVNVPLTTFIRMVIAKYTTLPTIDTRCGYACSDHASANKNGYPSAMVAESPIDLLDPHLHTDTDVISYLNFDHMIQHARLIVGFITELAK</sequence>
<evidence type="ECO:0000256" key="4">
    <source>
        <dbReference type="ARBA" id="ARBA00022438"/>
    </source>
</evidence>
<keyword evidence="7 13" id="KW-0479">Metal-binding</keyword>
<dbReference type="Gene3D" id="3.40.630.10">
    <property type="entry name" value="Zn peptidases"/>
    <property type="match status" value="1"/>
</dbReference>
<dbReference type="GO" id="GO:0005576">
    <property type="term" value="C:extracellular region"/>
    <property type="evidence" value="ECO:0007669"/>
    <property type="project" value="UniProtKB-SubCell"/>
</dbReference>
<proteinExistence type="evidence at transcript level"/>
<dbReference type="GO" id="GO:0006508">
    <property type="term" value="P:proteolysis"/>
    <property type="evidence" value="ECO:0007669"/>
    <property type="project" value="UniProtKB-KW"/>
</dbReference>
<evidence type="ECO:0000256" key="10">
    <source>
        <dbReference type="ARBA" id="ARBA00022833"/>
    </source>
</evidence>
<feature type="signal peptide" evidence="13">
    <location>
        <begin position="1"/>
        <end position="18"/>
    </location>
</feature>
<name>A0A0B4VLY3_9EURO</name>
<dbReference type="Pfam" id="PF04389">
    <property type="entry name" value="Peptidase_M28"/>
    <property type="match status" value="1"/>
</dbReference>
<evidence type="ECO:0000256" key="1">
    <source>
        <dbReference type="ARBA" id="ARBA00001947"/>
    </source>
</evidence>
<evidence type="ECO:0000256" key="2">
    <source>
        <dbReference type="ARBA" id="ARBA00004613"/>
    </source>
</evidence>
<dbReference type="PANTHER" id="PTHR12147">
    <property type="entry name" value="METALLOPEPTIDASE M28 FAMILY MEMBER"/>
    <property type="match status" value="1"/>
</dbReference>
<comment type="subunit">
    <text evidence="3">Monomer.</text>
</comment>
<dbReference type="CDD" id="cd03879">
    <property type="entry name" value="M28_AAP"/>
    <property type="match status" value="1"/>
</dbReference>
<evidence type="ECO:0000256" key="12">
    <source>
        <dbReference type="ARBA" id="ARBA00043962"/>
    </source>
</evidence>
<keyword evidence="8 13" id="KW-0732">Signal</keyword>
<feature type="chain" id="PRO_5005110476" description="Peptide hydrolase" evidence="13">
    <location>
        <begin position="19"/>
        <end position="374"/>
    </location>
</feature>
<dbReference type="GO" id="GO:0004177">
    <property type="term" value="F:aminopeptidase activity"/>
    <property type="evidence" value="ECO:0007669"/>
    <property type="project" value="UniProtKB-KW"/>
</dbReference>
<dbReference type="SMR" id="A0A0B4VLY3"/>
<dbReference type="GO" id="GO:0046872">
    <property type="term" value="F:metal ion binding"/>
    <property type="evidence" value="ECO:0007669"/>
    <property type="project" value="UniProtKB-KW"/>
</dbReference>
<feature type="domain" description="Peptidase M28" evidence="14">
    <location>
        <begin position="160"/>
        <end position="367"/>
    </location>
</feature>
<dbReference type="EMBL" id="KP290838">
    <property type="protein sequence ID" value="AJD23165.1"/>
    <property type="molecule type" value="mRNA"/>
</dbReference>
<evidence type="ECO:0000256" key="5">
    <source>
        <dbReference type="ARBA" id="ARBA00022525"/>
    </source>
</evidence>
<protein>
    <recommendedName>
        <fullName evidence="13">Peptide hydrolase</fullName>
        <ecNumber evidence="13">3.4.-.-</ecNumber>
    </recommendedName>
</protein>
<evidence type="ECO:0000259" key="14">
    <source>
        <dbReference type="Pfam" id="PF04389"/>
    </source>
</evidence>
<evidence type="ECO:0000256" key="11">
    <source>
        <dbReference type="ARBA" id="ARBA00023157"/>
    </source>
</evidence>
<dbReference type="SUPFAM" id="SSF53187">
    <property type="entry name" value="Zn-dependent exopeptidases"/>
    <property type="match status" value="1"/>
</dbReference>
<accession>A0A0B4VLY3</accession>
<keyword evidence="9 13" id="KW-0378">Hydrolase</keyword>